<evidence type="ECO:0000256" key="1">
    <source>
        <dbReference type="SAM" id="MobiDB-lite"/>
    </source>
</evidence>
<reference evidence="3 4" key="1">
    <citation type="submission" date="2024-04" db="EMBL/GenBank/DDBJ databases">
        <title>Dissimilatory iodate-reducing microorganisms contribute to the enrichment of iodine in groundwater.</title>
        <authorList>
            <person name="Jiang Z."/>
        </authorList>
    </citation>
    <scope>NUCLEOTIDE SEQUENCE [LARGE SCALE GENOMIC DNA]</scope>
    <source>
        <strain evidence="3 4">NCP973</strain>
    </source>
</reference>
<feature type="chain" id="PRO_5045073929" description="Hydrolase" evidence="2">
    <location>
        <begin position="18"/>
        <end position="94"/>
    </location>
</feature>
<accession>A0ABZ2XJ72</accession>
<dbReference type="Proteomes" id="UP001479520">
    <property type="component" value="Chromosome"/>
</dbReference>
<evidence type="ECO:0000313" key="3">
    <source>
        <dbReference type="EMBL" id="WZJ22243.1"/>
    </source>
</evidence>
<gene>
    <name evidence="3" type="ORF">AADV58_03570</name>
</gene>
<dbReference type="RefSeq" id="WP_341744113.1">
    <property type="nucleotide sequence ID" value="NZ_CP151406.1"/>
</dbReference>
<organism evidence="3 4">
    <name type="scientific">Azonexus hydrophilus</name>
    <dbReference type="NCBI Taxonomy" id="418702"/>
    <lineage>
        <taxon>Bacteria</taxon>
        <taxon>Pseudomonadati</taxon>
        <taxon>Pseudomonadota</taxon>
        <taxon>Betaproteobacteria</taxon>
        <taxon>Rhodocyclales</taxon>
        <taxon>Azonexaceae</taxon>
        <taxon>Azonexus</taxon>
    </lineage>
</organism>
<keyword evidence="2" id="KW-0732">Signal</keyword>
<evidence type="ECO:0008006" key="5">
    <source>
        <dbReference type="Google" id="ProtNLM"/>
    </source>
</evidence>
<feature type="region of interest" description="Disordered" evidence="1">
    <location>
        <begin position="64"/>
        <end position="94"/>
    </location>
</feature>
<protein>
    <recommendedName>
        <fullName evidence="5">Hydrolase</fullName>
    </recommendedName>
</protein>
<sequence length="94" mass="10279">MKIMALTVALAATPAWADSHPPKEPIPETPYQSAFADYKPFQDETLHDWRQVNGEMGRLRGHMGHLETGQAAGQPAHEHGNPAERPSQATGDKP</sequence>
<feature type="signal peptide" evidence="2">
    <location>
        <begin position="1"/>
        <end position="17"/>
    </location>
</feature>
<dbReference type="EMBL" id="CP151406">
    <property type="protein sequence ID" value="WZJ22243.1"/>
    <property type="molecule type" value="Genomic_DNA"/>
</dbReference>
<keyword evidence="4" id="KW-1185">Reference proteome</keyword>
<evidence type="ECO:0000256" key="2">
    <source>
        <dbReference type="SAM" id="SignalP"/>
    </source>
</evidence>
<evidence type="ECO:0000313" key="4">
    <source>
        <dbReference type="Proteomes" id="UP001479520"/>
    </source>
</evidence>
<proteinExistence type="predicted"/>
<name>A0ABZ2XJ72_9RHOO</name>